<reference evidence="2 3" key="1">
    <citation type="submission" date="2023-11" db="EMBL/GenBank/DDBJ databases">
        <authorList>
            <person name="Okamura Y."/>
        </authorList>
    </citation>
    <scope>NUCLEOTIDE SEQUENCE [LARGE SCALE GENOMIC DNA]</scope>
</reference>
<proteinExistence type="predicted"/>
<keyword evidence="3" id="KW-1185">Reference proteome</keyword>
<organism evidence="2 3">
    <name type="scientific">Leptosia nina</name>
    <dbReference type="NCBI Taxonomy" id="320188"/>
    <lineage>
        <taxon>Eukaryota</taxon>
        <taxon>Metazoa</taxon>
        <taxon>Ecdysozoa</taxon>
        <taxon>Arthropoda</taxon>
        <taxon>Hexapoda</taxon>
        <taxon>Insecta</taxon>
        <taxon>Pterygota</taxon>
        <taxon>Neoptera</taxon>
        <taxon>Endopterygota</taxon>
        <taxon>Lepidoptera</taxon>
        <taxon>Glossata</taxon>
        <taxon>Ditrysia</taxon>
        <taxon>Papilionoidea</taxon>
        <taxon>Pieridae</taxon>
        <taxon>Pierinae</taxon>
        <taxon>Leptosia</taxon>
    </lineage>
</organism>
<evidence type="ECO:0000313" key="2">
    <source>
        <dbReference type="EMBL" id="CAK1546198.1"/>
    </source>
</evidence>
<sequence>MYWTSTESEAGPQCYQRSPPSPSHDPRRRTRPARRPQAEFALPPLRDSPQYTCDRSPQKTVCNITPTHLLRSSVYRRSRGPLKPKLVSKRTNACSDNLSVRKSFHSVRRSYSRGHCAVLISGTEFGDHSYSGNVIASHVTRLSRL</sequence>
<protein>
    <submittedName>
        <fullName evidence="2">Uncharacterized protein</fullName>
    </submittedName>
</protein>
<feature type="region of interest" description="Disordered" evidence="1">
    <location>
        <begin position="1"/>
        <end position="57"/>
    </location>
</feature>
<dbReference type="Proteomes" id="UP001497472">
    <property type="component" value="Unassembled WGS sequence"/>
</dbReference>
<gene>
    <name evidence="2" type="ORF">LNINA_LOCUS5791</name>
</gene>
<evidence type="ECO:0000313" key="3">
    <source>
        <dbReference type="Proteomes" id="UP001497472"/>
    </source>
</evidence>
<dbReference type="EMBL" id="CAVLEF010000007">
    <property type="protein sequence ID" value="CAK1546198.1"/>
    <property type="molecule type" value="Genomic_DNA"/>
</dbReference>
<name>A0AAV1JA05_9NEOP</name>
<accession>A0AAV1JA05</accession>
<dbReference type="AlphaFoldDB" id="A0AAV1JA05"/>
<evidence type="ECO:0000256" key="1">
    <source>
        <dbReference type="SAM" id="MobiDB-lite"/>
    </source>
</evidence>
<comment type="caution">
    <text evidence="2">The sequence shown here is derived from an EMBL/GenBank/DDBJ whole genome shotgun (WGS) entry which is preliminary data.</text>
</comment>